<dbReference type="GeneID" id="66063536"/>
<sequence>MKFKETRKCWGGHGMLDDAFLTRQVLELASKRIKGDDLLVIFELSSCALTREIRLQLTKQASDKQGKDRSHDRKAPFSSLPMTRWGQNLGPRGINRWMVFRYHRLSIFKSRCHIFACRLLSILLYSPAKTPSLIKIFFSGSILSILRSTCRDSCRDGKDDGQNVQHSSHQVLHIMTVSHDNPGLLAVNASEMTRLLLH</sequence>
<accession>A0A8E5MGF4</accession>
<reference evidence="1" key="1">
    <citation type="submission" date="2020-03" db="EMBL/GenBank/DDBJ databases">
        <title>A mixture of massive structural variations and highly conserved coding sequences in Ustilaginoidea virens genome.</title>
        <authorList>
            <person name="Zhang K."/>
            <person name="Zhao Z."/>
            <person name="Zhang Z."/>
            <person name="Li Y."/>
            <person name="Hsiang T."/>
            <person name="Sun W."/>
        </authorList>
    </citation>
    <scope>NUCLEOTIDE SEQUENCE</scope>
    <source>
        <strain evidence="1">UV-8b</strain>
    </source>
</reference>
<dbReference type="EMBL" id="CP072754">
    <property type="protein sequence ID" value="QUC18517.1"/>
    <property type="molecule type" value="Genomic_DNA"/>
</dbReference>
<organism evidence="1 2">
    <name type="scientific">Ustilaginoidea virens</name>
    <name type="common">Rice false smut fungus</name>
    <name type="synonym">Villosiclava virens</name>
    <dbReference type="NCBI Taxonomy" id="1159556"/>
    <lineage>
        <taxon>Eukaryota</taxon>
        <taxon>Fungi</taxon>
        <taxon>Dikarya</taxon>
        <taxon>Ascomycota</taxon>
        <taxon>Pezizomycotina</taxon>
        <taxon>Sordariomycetes</taxon>
        <taxon>Hypocreomycetidae</taxon>
        <taxon>Hypocreales</taxon>
        <taxon>Clavicipitaceae</taxon>
        <taxon>Ustilaginoidea</taxon>
    </lineage>
</organism>
<protein>
    <submittedName>
        <fullName evidence="1">Uncharacterized protein</fullName>
    </submittedName>
</protein>
<evidence type="ECO:0000313" key="1">
    <source>
        <dbReference type="EMBL" id="QUC18517.1"/>
    </source>
</evidence>
<dbReference type="KEGG" id="uvi:66063536"/>
<dbReference type="AlphaFoldDB" id="A0A8E5MGF4"/>
<dbReference type="Proteomes" id="UP000027002">
    <property type="component" value="Chromosome 2"/>
</dbReference>
<gene>
    <name evidence="1" type="ORF">UV8b_02758</name>
</gene>
<name>A0A8E5MGF4_USTVR</name>
<keyword evidence="2" id="KW-1185">Reference proteome</keyword>
<evidence type="ECO:0000313" key="2">
    <source>
        <dbReference type="Proteomes" id="UP000027002"/>
    </source>
</evidence>
<proteinExistence type="predicted"/>
<dbReference type="RefSeq" id="XP_042996190.1">
    <property type="nucleotide sequence ID" value="XM_043140256.1"/>
</dbReference>